<organism evidence="1 2">
    <name type="scientific">Auriscalpium vulgare</name>
    <dbReference type="NCBI Taxonomy" id="40419"/>
    <lineage>
        <taxon>Eukaryota</taxon>
        <taxon>Fungi</taxon>
        <taxon>Dikarya</taxon>
        <taxon>Basidiomycota</taxon>
        <taxon>Agaricomycotina</taxon>
        <taxon>Agaricomycetes</taxon>
        <taxon>Russulales</taxon>
        <taxon>Auriscalpiaceae</taxon>
        <taxon>Auriscalpium</taxon>
    </lineage>
</organism>
<reference evidence="1" key="2">
    <citation type="journal article" date="2022" name="New Phytol.">
        <title>Evolutionary transition to the ectomycorrhizal habit in the genomes of a hyperdiverse lineage of mushroom-forming fungi.</title>
        <authorList>
            <person name="Looney B."/>
            <person name="Miyauchi S."/>
            <person name="Morin E."/>
            <person name="Drula E."/>
            <person name="Courty P.E."/>
            <person name="Kohler A."/>
            <person name="Kuo A."/>
            <person name="LaButti K."/>
            <person name="Pangilinan J."/>
            <person name="Lipzen A."/>
            <person name="Riley R."/>
            <person name="Andreopoulos W."/>
            <person name="He G."/>
            <person name="Johnson J."/>
            <person name="Nolan M."/>
            <person name="Tritt A."/>
            <person name="Barry K.W."/>
            <person name="Grigoriev I.V."/>
            <person name="Nagy L.G."/>
            <person name="Hibbett D."/>
            <person name="Henrissat B."/>
            <person name="Matheny P.B."/>
            <person name="Labbe J."/>
            <person name="Martin F.M."/>
        </authorList>
    </citation>
    <scope>NUCLEOTIDE SEQUENCE</scope>
    <source>
        <strain evidence="1">FP105234-sp</strain>
    </source>
</reference>
<dbReference type="EMBL" id="MU276603">
    <property type="protein sequence ID" value="KAI0038069.1"/>
    <property type="molecule type" value="Genomic_DNA"/>
</dbReference>
<proteinExistence type="predicted"/>
<sequence length="297" mass="32809">MPPSAHVRSSAARGQPLRSAPRPGKSTPSWLPATPPPGSWTPSAVPLASPSASASSMSPCPHCIPSGLKRTWRSWSCVLAWKVSPSSSIAPAMPLIPPSEARLRAAQLHPVCLEVEAEYTMVEWIVRLWPSVRALSVYVSDGRIELPQPLPEIYIPDTVQSMSIEGNDQIRIFSWRANSPPLRELELKWPEWWHDSSVCQQLHVSGVLPHLQTLRIDGDFPPQEVLMHPTRLETLLFTELPVDDAVISLPPALIRLSSLSGSRIIPNLVIPRHSRPTPYISWTPGPCLKAHKNASLR</sequence>
<accession>A0ACB8R1S9</accession>
<gene>
    <name evidence="1" type="ORF">FA95DRAFT_1298169</name>
</gene>
<name>A0ACB8R1S9_9AGAM</name>
<evidence type="ECO:0000313" key="1">
    <source>
        <dbReference type="EMBL" id="KAI0038069.1"/>
    </source>
</evidence>
<dbReference type="Proteomes" id="UP000814033">
    <property type="component" value="Unassembled WGS sequence"/>
</dbReference>
<reference evidence="1" key="1">
    <citation type="submission" date="2021-02" db="EMBL/GenBank/DDBJ databases">
        <authorList>
            <consortium name="DOE Joint Genome Institute"/>
            <person name="Ahrendt S."/>
            <person name="Looney B.P."/>
            <person name="Miyauchi S."/>
            <person name="Morin E."/>
            <person name="Drula E."/>
            <person name="Courty P.E."/>
            <person name="Chicoki N."/>
            <person name="Fauchery L."/>
            <person name="Kohler A."/>
            <person name="Kuo A."/>
            <person name="Labutti K."/>
            <person name="Pangilinan J."/>
            <person name="Lipzen A."/>
            <person name="Riley R."/>
            <person name="Andreopoulos W."/>
            <person name="He G."/>
            <person name="Johnson J."/>
            <person name="Barry K.W."/>
            <person name="Grigoriev I.V."/>
            <person name="Nagy L."/>
            <person name="Hibbett D."/>
            <person name="Henrissat B."/>
            <person name="Matheny P.B."/>
            <person name="Labbe J."/>
            <person name="Martin F."/>
        </authorList>
    </citation>
    <scope>NUCLEOTIDE SEQUENCE</scope>
    <source>
        <strain evidence="1">FP105234-sp</strain>
    </source>
</reference>
<keyword evidence="2" id="KW-1185">Reference proteome</keyword>
<evidence type="ECO:0000313" key="2">
    <source>
        <dbReference type="Proteomes" id="UP000814033"/>
    </source>
</evidence>
<protein>
    <submittedName>
        <fullName evidence="1">Uncharacterized protein</fullName>
    </submittedName>
</protein>
<comment type="caution">
    <text evidence="1">The sequence shown here is derived from an EMBL/GenBank/DDBJ whole genome shotgun (WGS) entry which is preliminary data.</text>
</comment>